<dbReference type="RefSeq" id="WP_058480508.1">
    <property type="nucleotide sequence ID" value="NZ_CAAAIQ010000004.1"/>
</dbReference>
<evidence type="ECO:0000259" key="2">
    <source>
        <dbReference type="Pfam" id="PF13116"/>
    </source>
</evidence>
<dbReference type="PANTHER" id="PTHR38690">
    <property type="entry name" value="PROTEASE-RELATED"/>
    <property type="match status" value="1"/>
</dbReference>
<gene>
    <name evidence="3" type="ORF">Lwal_1853</name>
</gene>
<keyword evidence="4" id="KW-1185">Reference proteome</keyword>
<dbReference type="AlphaFoldDB" id="A0A0W1AAP2"/>
<dbReference type="PANTHER" id="PTHR38690:SF1">
    <property type="entry name" value="PROTEASE"/>
    <property type="match status" value="1"/>
</dbReference>
<accession>A0A0W1AAP2</accession>
<protein>
    <submittedName>
        <fullName evidence="3">Transmembrane protein</fullName>
    </submittedName>
</protein>
<dbReference type="Pfam" id="PF13116">
    <property type="entry name" value="YhdP"/>
    <property type="match status" value="1"/>
</dbReference>
<comment type="caution">
    <text evidence="3">The sequence shown here is derived from an EMBL/GenBank/DDBJ whole genome shotgun (WGS) entry which is preliminary data.</text>
</comment>
<proteinExistence type="predicted"/>
<sequence length="1273" mass="144260">MKNLWVNRLFKQAWLALAILIILAAVISSIFRSLTPWAKQYKGEVEQRLTSIIGQPVTIDSMETGWYWFEPVVKLKHVSIKSNDQRPIEIGQLFVGINLLKSLWHWRIQPGVLYIDSLDLSIRKSGNQWKIDGLSSNEIDATEINESKTQQLLLWLSQQESLILKHVSAHTHLQDGALIPINNLNLSIVNKGGYYKIKGEASLLQTNATKFEILGHIDFDPTELDQTKGQLYFSVKKFLPAQWQSILPNSLVQIEGGKGDIELWADLNKGTLTNVQAHVKFKRLAWKLINQTKSELIQSFYANLGWQPEKMGWKFQADHVKFRAAGVKWPENQYLVRFNKEQNTYQVFVKSLLVESLVNQAIEWPDSFYQILQLKPHGVLTDTQLLFKQNQVLYFLTRFSNLGWSGNPTIPAVENISGVLNWQPDEGRLELDSENSQIEVNGYPAQSVDILNGALDWKRISNGLRVSIDRFVLSQPDLTLSANGSIDEVTRDSLGHIRFEMDFTGKNLQKWIAFLPKHRMKPKLFMWLNNDVKRLGQATGRVLVNGMAKDFPFDNNQGEFSIQSHVLGGDLLITPKWQLLKNLGGYIRLHNRNLEIDVLEGYVKDVPINQLNLRIDDIGKDRETLLLHTIVQGSAQQMLNFILNSPLRDKLNALKMLTIKGILSINLRLEIPLYPENDDNLARGEILFKNNTVQIHHQLGNLSLDHLKGNLSFNESEIVDSTLLARAFGYPLNIRVKSEILPQPLTKISIEGETSIESLKRKVDMPIFSILQGRIAAKALIKITDNPNDLDNVVFHSDLRGLAVNLPQPLGKNYKDKVPLLVNLDFNPKKAFRLRTKLANRLSADIMFQQKNGVFSLDSGQIQLGDSLAVVQKRPGLGLVGKLKGLDIEAWRKVVKQFATVNSQYSILHKLSYIDLKLVHFDWMHQKLDNLSIFAKKMPDNDWSILLKQLNINADLLYHASTNTLTGFVKRLHMEKITGSPVGASSAANSNPDEIPNLNLRIDNLSIGQLMIGNVTLKSHSTPEQWKIDYCRVDSPYYQINIEGDWNKKNNKHQTTLQSRMNLKDLAKSLKYWSISPAVDAKKGYMEFRGGWNGRLYDFSLSNLNGTMYMQLKNGRITHLSPETEEKLGLGKLLSILSLQTIPRRLKLDFSDLSNEGYSFDVYKGNFNIKRGIMTTSKSYIDGPVAYADMKGDLDLVHNLYDLNLRISPHITASLPVVATIAGGPIAGLAAWVANKIINQSMQKITGYTYKVSGPWDNPIVQQLTIEKQTNDT</sequence>
<evidence type="ECO:0000313" key="3">
    <source>
        <dbReference type="EMBL" id="KTD78418.1"/>
    </source>
</evidence>
<dbReference type="STRING" id="66969.Lwal_1853"/>
<keyword evidence="1" id="KW-0472">Membrane</keyword>
<dbReference type="EMBL" id="LNZB01000041">
    <property type="protein sequence ID" value="KTD78418.1"/>
    <property type="molecule type" value="Genomic_DNA"/>
</dbReference>
<dbReference type="OrthoDB" id="9762238at2"/>
<dbReference type="InterPro" id="IPR025263">
    <property type="entry name" value="YhdP_central"/>
</dbReference>
<feature type="transmembrane region" description="Helical" evidence="1">
    <location>
        <begin position="1213"/>
        <end position="1234"/>
    </location>
</feature>
<evidence type="ECO:0000313" key="4">
    <source>
        <dbReference type="Proteomes" id="UP000054729"/>
    </source>
</evidence>
<keyword evidence="1 3" id="KW-0812">Transmembrane</keyword>
<name>A0A0W1AAP2_9GAMM</name>
<reference evidence="3 4" key="1">
    <citation type="submission" date="2015-11" db="EMBL/GenBank/DDBJ databases">
        <title>Genomic analysis of 38 Legionella species identifies large and diverse effector repertoires.</title>
        <authorList>
            <person name="Burstein D."/>
            <person name="Amaro F."/>
            <person name="Zusman T."/>
            <person name="Lifshitz Z."/>
            <person name="Cohen O."/>
            <person name="Gilbert J.A."/>
            <person name="Pupko T."/>
            <person name="Shuman H.A."/>
            <person name="Segal G."/>
        </authorList>
    </citation>
    <scope>NUCLEOTIDE SEQUENCE [LARGE SCALE GENOMIC DNA]</scope>
    <source>
        <strain evidence="3 4">ATCC 51914</strain>
    </source>
</reference>
<dbReference type="InterPro" id="IPR011836">
    <property type="entry name" value="YhdP"/>
</dbReference>
<dbReference type="NCBIfam" id="TIGR02099">
    <property type="entry name" value="YhdP family protein"/>
    <property type="match status" value="1"/>
</dbReference>
<dbReference type="Proteomes" id="UP000054729">
    <property type="component" value="Unassembled WGS sequence"/>
</dbReference>
<dbReference type="PATRIC" id="fig|66969.6.peg.2014"/>
<organism evidence="3 4">
    <name type="scientific">Legionella waltersii</name>
    <dbReference type="NCBI Taxonomy" id="66969"/>
    <lineage>
        <taxon>Bacteria</taxon>
        <taxon>Pseudomonadati</taxon>
        <taxon>Pseudomonadota</taxon>
        <taxon>Gammaproteobacteria</taxon>
        <taxon>Legionellales</taxon>
        <taxon>Legionellaceae</taxon>
        <taxon>Legionella</taxon>
    </lineage>
</organism>
<evidence type="ECO:0000256" key="1">
    <source>
        <dbReference type="SAM" id="Phobius"/>
    </source>
</evidence>
<keyword evidence="1" id="KW-1133">Transmembrane helix</keyword>
<feature type="domain" description="YhdP central" evidence="2">
    <location>
        <begin position="1"/>
        <end position="1261"/>
    </location>
</feature>